<comment type="function">
    <text evidence="13">Catalyzes the oxidation of L-aspartate to iminoaspartate.</text>
</comment>
<dbReference type="EC" id="1.4.3.16" evidence="4 11"/>
<keyword evidence="9 13" id="KW-0560">Oxidoreductase</keyword>
<comment type="similarity">
    <text evidence="3 13">Belongs to the FAD-dependent oxidoreductase 2 family. NadB subfamily.</text>
</comment>
<keyword evidence="18" id="KW-1185">Reference proteome</keyword>
<dbReference type="InterPro" id="IPR037099">
    <property type="entry name" value="Fum_R/Succ_DH_flav-like_C_sf"/>
</dbReference>
<keyword evidence="7 13" id="KW-0662">Pyridine nucleotide biosynthesis</keyword>
<dbReference type="PRINTS" id="PR00368">
    <property type="entry name" value="FADPNR"/>
</dbReference>
<accession>A0A097EMS4</accession>
<evidence type="ECO:0000256" key="5">
    <source>
        <dbReference type="ARBA" id="ARBA00021901"/>
    </source>
</evidence>
<dbReference type="Gene3D" id="3.90.700.10">
    <property type="entry name" value="Succinate dehydrogenase/fumarate reductase flavoprotein, catalytic domain"/>
    <property type="match status" value="1"/>
</dbReference>
<comment type="subcellular location">
    <subcellularLocation>
        <location evidence="13">Cytoplasm</location>
    </subcellularLocation>
</comment>
<evidence type="ECO:0000256" key="7">
    <source>
        <dbReference type="ARBA" id="ARBA00022642"/>
    </source>
</evidence>
<dbReference type="RefSeq" id="WP_040008087.1">
    <property type="nucleotide sequence ID" value="NZ_CP009574.1"/>
</dbReference>
<dbReference type="STRING" id="1547445.LO80_01975"/>
<dbReference type="PANTHER" id="PTHR42716">
    <property type="entry name" value="L-ASPARTATE OXIDASE"/>
    <property type="match status" value="1"/>
</dbReference>
<evidence type="ECO:0000256" key="13">
    <source>
        <dbReference type="RuleBase" id="RU362049"/>
    </source>
</evidence>
<evidence type="ECO:0000256" key="4">
    <source>
        <dbReference type="ARBA" id="ARBA00012173"/>
    </source>
</evidence>
<dbReference type="Pfam" id="PF02910">
    <property type="entry name" value="Succ_DH_flav_C"/>
    <property type="match status" value="1"/>
</dbReference>
<dbReference type="PIRSF" id="PIRSF000171">
    <property type="entry name" value="SDHA_APRA_LASPO"/>
    <property type="match status" value="1"/>
</dbReference>
<keyword evidence="6 13" id="KW-0285">Flavoprotein</keyword>
<sequence length="497" mass="54923">MITKKHDVAIVGGGLAGVVAAIELAENNVDVAIIYDQKVNFSASSYAQGGIAAIISSDDTIESHVADTIIASGNLANLDSVTQVVKNSSSSIKWLENHGVEFDKKADGEYSLHLEGGHSLARILHIKDYTGREVISRLYENLNKHKNIIVYPEHNVVELIKGKDKCVGLYAYDKNYQAVKFITKKVILASGGASGLYKYVTNATAGTGSAMIMANSIGCQLENLEFTQFHPTCFFGKAGEPILISEAIRGSGAVLETKKGIRIMKNIHEKQDLAPRDIVARQIYINMQAGREIYLNATHLSTAQWQEKFPYIYQNLLENGIDPAVARIPISPAAHYSCGGIKVDGNSQTEIENLYAVGEVSCTGLHGANRLASNSLLECIVYALEASKHILQNLDNDLIDNNQKFKLLESKNNYSEHISKIRQLMWDKVGLVRQEQNLLEAYQQINLLEDSLDKNTSLDNYDYKLENYRKTISLAKLTIESAIVRKESIGSHFLRNS</sequence>
<dbReference type="GO" id="GO:0009435">
    <property type="term" value="P:NAD+ biosynthetic process"/>
    <property type="evidence" value="ECO:0007669"/>
    <property type="project" value="UniProtKB-UniPathway"/>
</dbReference>
<evidence type="ECO:0000259" key="16">
    <source>
        <dbReference type="Pfam" id="PF02910"/>
    </source>
</evidence>
<protein>
    <recommendedName>
        <fullName evidence="5 11">L-aspartate oxidase</fullName>
        <ecNumber evidence="4 11">1.4.3.16</ecNumber>
    </recommendedName>
</protein>
<dbReference type="InterPro" id="IPR015939">
    <property type="entry name" value="Fum_Rdtase/Succ_DH_flav-like_C"/>
</dbReference>
<gene>
    <name evidence="17" type="ORF">LO80_01975</name>
</gene>
<dbReference type="KEGG" id="frf:LO80_01975"/>
<feature type="domain" description="FAD-dependent oxidoreductase 2 FAD-binding" evidence="15">
    <location>
        <begin position="7"/>
        <end position="376"/>
    </location>
</feature>
<evidence type="ECO:0000313" key="18">
    <source>
        <dbReference type="Proteomes" id="UP000029672"/>
    </source>
</evidence>
<dbReference type="InterPro" id="IPR003953">
    <property type="entry name" value="FAD-dep_OxRdtase_2_FAD-bd"/>
</dbReference>
<dbReference type="Gene3D" id="3.50.50.60">
    <property type="entry name" value="FAD/NAD(P)-binding domain"/>
    <property type="match status" value="1"/>
</dbReference>
<evidence type="ECO:0000256" key="8">
    <source>
        <dbReference type="ARBA" id="ARBA00022827"/>
    </source>
</evidence>
<dbReference type="HOGENOM" id="CLU_014312_3_0_6"/>
<dbReference type="SUPFAM" id="SSF56425">
    <property type="entry name" value="Succinate dehydrogenase/fumarate reductase flavoprotein, catalytic domain"/>
    <property type="match status" value="1"/>
</dbReference>
<evidence type="ECO:0000256" key="2">
    <source>
        <dbReference type="ARBA" id="ARBA00004950"/>
    </source>
</evidence>
<dbReference type="GO" id="GO:0008734">
    <property type="term" value="F:L-aspartate oxidase activity"/>
    <property type="evidence" value="ECO:0007669"/>
    <property type="project" value="UniProtKB-UniRule"/>
</dbReference>
<feature type="active site" description="Proton acceptor" evidence="12">
    <location>
        <position position="276"/>
    </location>
</feature>
<evidence type="ECO:0000256" key="12">
    <source>
        <dbReference type="PIRSR" id="PIRSR000171-1"/>
    </source>
</evidence>
<dbReference type="Pfam" id="PF00890">
    <property type="entry name" value="FAD_binding_2"/>
    <property type="match status" value="1"/>
</dbReference>
<dbReference type="FunFam" id="3.90.700.10:FF:000002">
    <property type="entry name" value="L-aspartate oxidase"/>
    <property type="match status" value="1"/>
</dbReference>
<evidence type="ECO:0000256" key="1">
    <source>
        <dbReference type="ARBA" id="ARBA00001974"/>
    </source>
</evidence>
<dbReference type="Proteomes" id="UP000029672">
    <property type="component" value="Chromosome"/>
</dbReference>
<evidence type="ECO:0000256" key="10">
    <source>
        <dbReference type="ARBA" id="ARBA00048305"/>
    </source>
</evidence>
<proteinExistence type="inferred from homology"/>
<keyword evidence="8 13" id="KW-0274">FAD</keyword>
<evidence type="ECO:0000259" key="15">
    <source>
        <dbReference type="Pfam" id="PF00890"/>
    </source>
</evidence>
<comment type="cofactor">
    <cofactor evidence="1 13">
        <name>FAD</name>
        <dbReference type="ChEBI" id="CHEBI:57692"/>
    </cofactor>
</comment>
<keyword evidence="14" id="KW-0175">Coiled coil</keyword>
<dbReference type="EMBL" id="CP009574">
    <property type="protein sequence ID" value="AIT08866.1"/>
    <property type="molecule type" value="Genomic_DNA"/>
</dbReference>
<dbReference type="AlphaFoldDB" id="A0A097EMS4"/>
<dbReference type="NCBIfam" id="TIGR00551">
    <property type="entry name" value="nadB"/>
    <property type="match status" value="1"/>
</dbReference>
<dbReference type="UniPathway" id="UPA00253">
    <property type="reaction ID" value="UER00326"/>
</dbReference>
<comment type="pathway">
    <text evidence="2 13">Cofactor biosynthesis; NAD(+) biosynthesis; iminoaspartate from L-aspartate (oxidase route): step 1/1.</text>
</comment>
<organism evidence="17 18">
    <name type="scientific">Candidatus Francisella endociliophora</name>
    <dbReference type="NCBI Taxonomy" id="653937"/>
    <lineage>
        <taxon>Bacteria</taxon>
        <taxon>Pseudomonadati</taxon>
        <taxon>Pseudomonadota</taxon>
        <taxon>Gammaproteobacteria</taxon>
        <taxon>Thiotrichales</taxon>
        <taxon>Francisellaceae</taxon>
        <taxon>Francisella</taxon>
    </lineage>
</organism>
<evidence type="ECO:0000313" key="17">
    <source>
        <dbReference type="EMBL" id="AIT08866.1"/>
    </source>
</evidence>
<evidence type="ECO:0000256" key="3">
    <source>
        <dbReference type="ARBA" id="ARBA00008562"/>
    </source>
</evidence>
<name>A0A097EMS4_9GAMM</name>
<reference evidence="17 18" key="1">
    <citation type="submission" date="2014-10" db="EMBL/GenBank/DDBJ databases">
        <title>Whole genome sequence of Francisella endociliophora strain FSC1006, isolated from a laboratory culture of the marine ciliate Euplotes raikovi.</title>
        <authorList>
            <person name="Granberg M."/>
            <person name="Backman S."/>
            <person name="Lundmark E."/>
            <person name="Nilsson E."/>
            <person name="Karlsson E."/>
            <person name="Thelaus J."/>
            <person name="Ohrman C."/>
            <person name="Larkeryd A."/>
            <person name="Stenberg P."/>
        </authorList>
    </citation>
    <scope>NUCLEOTIDE SEQUENCE [LARGE SCALE GENOMIC DNA]</scope>
    <source>
        <strain evidence="17 18">FSC1006</strain>
    </source>
</reference>
<evidence type="ECO:0000256" key="9">
    <source>
        <dbReference type="ARBA" id="ARBA00023002"/>
    </source>
</evidence>
<comment type="catalytic activity">
    <reaction evidence="10">
        <text>L-aspartate + O2 = iminosuccinate + H2O2</text>
        <dbReference type="Rhea" id="RHEA:25876"/>
        <dbReference type="ChEBI" id="CHEBI:15379"/>
        <dbReference type="ChEBI" id="CHEBI:16240"/>
        <dbReference type="ChEBI" id="CHEBI:29991"/>
        <dbReference type="ChEBI" id="CHEBI:77875"/>
        <dbReference type="EC" id="1.4.3.16"/>
    </reaction>
    <physiologicalReaction direction="left-to-right" evidence="10">
        <dbReference type="Rhea" id="RHEA:25877"/>
    </physiologicalReaction>
</comment>
<dbReference type="OrthoDB" id="9806724at2"/>
<dbReference type="SUPFAM" id="SSF51905">
    <property type="entry name" value="FAD/NAD(P)-binding domain"/>
    <property type="match status" value="1"/>
</dbReference>
<feature type="coiled-coil region" evidence="14">
    <location>
        <begin position="391"/>
        <end position="451"/>
    </location>
</feature>
<dbReference type="PRINTS" id="PR00411">
    <property type="entry name" value="PNDRDTASEI"/>
</dbReference>
<dbReference type="InterPro" id="IPR036188">
    <property type="entry name" value="FAD/NAD-bd_sf"/>
</dbReference>
<dbReference type="InterPro" id="IPR027477">
    <property type="entry name" value="Succ_DH/fumarate_Rdtase_cat_sf"/>
</dbReference>
<dbReference type="GO" id="GO:0005737">
    <property type="term" value="C:cytoplasm"/>
    <property type="evidence" value="ECO:0007669"/>
    <property type="project" value="UniProtKB-SubCell"/>
</dbReference>
<dbReference type="InterPro" id="IPR005288">
    <property type="entry name" value="NadB"/>
</dbReference>
<evidence type="ECO:0000256" key="6">
    <source>
        <dbReference type="ARBA" id="ARBA00022630"/>
    </source>
</evidence>
<dbReference type="eggNOG" id="COG0029">
    <property type="taxonomic scope" value="Bacteria"/>
</dbReference>
<dbReference type="SUPFAM" id="SSF46977">
    <property type="entry name" value="Succinate dehydrogenase/fumarate reductase flavoprotein C-terminal domain"/>
    <property type="match status" value="1"/>
</dbReference>
<dbReference type="Gene3D" id="1.20.58.100">
    <property type="entry name" value="Fumarate reductase/succinate dehydrogenase flavoprotein-like, C-terminal domain"/>
    <property type="match status" value="1"/>
</dbReference>
<evidence type="ECO:0000256" key="14">
    <source>
        <dbReference type="SAM" id="Coils"/>
    </source>
</evidence>
<evidence type="ECO:0000256" key="11">
    <source>
        <dbReference type="NCBIfam" id="TIGR00551"/>
    </source>
</evidence>
<feature type="domain" description="Fumarate reductase/succinate dehydrogenase flavoprotein-like C-terminal" evidence="16">
    <location>
        <begin position="420"/>
        <end position="493"/>
    </location>
</feature>
<dbReference type="PANTHER" id="PTHR42716:SF2">
    <property type="entry name" value="L-ASPARTATE OXIDASE, CHLOROPLASTIC"/>
    <property type="match status" value="1"/>
</dbReference>